<dbReference type="InterPro" id="IPR011037">
    <property type="entry name" value="Pyrv_Knase-like_insert_dom_sf"/>
</dbReference>
<evidence type="ECO:0000259" key="1">
    <source>
        <dbReference type="PROSITE" id="PS51340"/>
    </source>
</evidence>
<dbReference type="SUPFAM" id="SSF50800">
    <property type="entry name" value="PK beta-barrel domain-like"/>
    <property type="match status" value="1"/>
</dbReference>
<dbReference type="GO" id="GO:0030151">
    <property type="term" value="F:molybdenum ion binding"/>
    <property type="evidence" value="ECO:0007669"/>
    <property type="project" value="InterPro"/>
</dbReference>
<sequence length="253" mass="27367">MTGRLAHIVRHPIKSLGWEELPAVELTAGKVLPYDRHWALAHEAAAFEGNPEGWYAKRNFVRGVASAPLMAIRANLSPDASRVTLTHPERPALEIVPDGGAASAALTDWVAPLWPANRPEPARLVTAGAQAMTDAPDPFVSVLSLASLRDLGQRMDKDLSIHRFRGNLWFDGLPAWEEADWAGRELAIGATRLRVVEPITRCNATRANPDTGRDDGDTLAALEAAFGHRDFGVFATVIEGGPIRIGDPVEPCP</sequence>
<organism evidence="2 3">
    <name type="scientific">Tropicimonas sediminicola</name>
    <dbReference type="NCBI Taxonomy" id="1031541"/>
    <lineage>
        <taxon>Bacteria</taxon>
        <taxon>Pseudomonadati</taxon>
        <taxon>Pseudomonadota</taxon>
        <taxon>Alphaproteobacteria</taxon>
        <taxon>Rhodobacterales</taxon>
        <taxon>Roseobacteraceae</taxon>
        <taxon>Tropicimonas</taxon>
    </lineage>
</organism>
<dbReference type="RefSeq" id="WP_089233423.1">
    <property type="nucleotide sequence ID" value="NZ_FZOY01000004.1"/>
</dbReference>
<dbReference type="InterPro" id="IPR005302">
    <property type="entry name" value="MoCF_Sase_C"/>
</dbReference>
<evidence type="ECO:0000313" key="3">
    <source>
        <dbReference type="Proteomes" id="UP000198426"/>
    </source>
</evidence>
<dbReference type="PANTHER" id="PTHR36930">
    <property type="entry name" value="METAL-SULFUR CLUSTER BIOSYNTHESIS PROTEINS YUAD-RELATED"/>
    <property type="match status" value="1"/>
</dbReference>
<dbReference type="GO" id="GO:0003824">
    <property type="term" value="F:catalytic activity"/>
    <property type="evidence" value="ECO:0007669"/>
    <property type="project" value="InterPro"/>
</dbReference>
<accession>A0A239IDQ6</accession>
<feature type="domain" description="MOSC" evidence="1">
    <location>
        <begin position="107"/>
        <end position="252"/>
    </location>
</feature>
<dbReference type="Gene3D" id="2.40.33.20">
    <property type="entry name" value="PK beta-barrel domain-like"/>
    <property type="match status" value="1"/>
</dbReference>
<dbReference type="Pfam" id="PF03473">
    <property type="entry name" value="MOSC"/>
    <property type="match status" value="1"/>
</dbReference>
<dbReference type="OrthoDB" id="581532at2"/>
<proteinExistence type="predicted"/>
<gene>
    <name evidence="2" type="ORF">SAMN05421757_104345</name>
</gene>
<keyword evidence="3" id="KW-1185">Reference proteome</keyword>
<reference evidence="2 3" key="1">
    <citation type="submission" date="2017-06" db="EMBL/GenBank/DDBJ databases">
        <authorList>
            <person name="Kim H.J."/>
            <person name="Triplett B.A."/>
        </authorList>
    </citation>
    <scope>NUCLEOTIDE SEQUENCE [LARGE SCALE GENOMIC DNA]</scope>
    <source>
        <strain evidence="2 3">DSM 29339</strain>
    </source>
</reference>
<protein>
    <recommendedName>
        <fullName evidence="1">MOSC domain-containing protein</fullName>
    </recommendedName>
</protein>
<dbReference type="Proteomes" id="UP000198426">
    <property type="component" value="Unassembled WGS sequence"/>
</dbReference>
<name>A0A239IDQ6_9RHOB</name>
<dbReference type="GO" id="GO:0030170">
    <property type="term" value="F:pyridoxal phosphate binding"/>
    <property type="evidence" value="ECO:0007669"/>
    <property type="project" value="InterPro"/>
</dbReference>
<evidence type="ECO:0000313" key="2">
    <source>
        <dbReference type="EMBL" id="SNS91695.1"/>
    </source>
</evidence>
<dbReference type="PROSITE" id="PS51340">
    <property type="entry name" value="MOSC"/>
    <property type="match status" value="1"/>
</dbReference>
<dbReference type="PANTHER" id="PTHR36930:SF1">
    <property type="entry name" value="MOSC DOMAIN-CONTAINING PROTEIN"/>
    <property type="match status" value="1"/>
</dbReference>
<dbReference type="AlphaFoldDB" id="A0A239IDQ6"/>
<dbReference type="InterPro" id="IPR052716">
    <property type="entry name" value="MOSC_domain"/>
</dbReference>
<dbReference type="EMBL" id="FZOY01000004">
    <property type="protein sequence ID" value="SNS91695.1"/>
    <property type="molecule type" value="Genomic_DNA"/>
</dbReference>